<evidence type="ECO:0000313" key="2">
    <source>
        <dbReference type="EMBL" id="SEP90272.1"/>
    </source>
</evidence>
<organism evidence="2 3">
    <name type="scientific">Streptomyces radiopugnans</name>
    <dbReference type="NCBI Taxonomy" id="403935"/>
    <lineage>
        <taxon>Bacteria</taxon>
        <taxon>Bacillati</taxon>
        <taxon>Actinomycetota</taxon>
        <taxon>Actinomycetes</taxon>
        <taxon>Kitasatosporales</taxon>
        <taxon>Streptomycetaceae</taxon>
        <taxon>Streptomyces</taxon>
    </lineage>
</organism>
<evidence type="ECO:0008006" key="4">
    <source>
        <dbReference type="Google" id="ProtNLM"/>
    </source>
</evidence>
<proteinExistence type="predicted"/>
<evidence type="ECO:0000313" key="3">
    <source>
        <dbReference type="Proteomes" id="UP000199055"/>
    </source>
</evidence>
<feature type="signal peptide" evidence="1">
    <location>
        <begin position="1"/>
        <end position="27"/>
    </location>
</feature>
<feature type="chain" id="PRO_5011599904" description="Beta/Gamma crystallin" evidence="1">
    <location>
        <begin position="28"/>
        <end position="132"/>
    </location>
</feature>
<name>A0A1H9BMU8_9ACTN</name>
<sequence length="132" mass="13957">MRKNLKTLAMAASGLALALGGSTVAVAAPQGDVSTQVSCYDGASSFSKASGRHTTSVFKTSTRCNDINLKMGSSGRYVKVCFKLSSGSFDCQSDYKWAPSGSWKVIATNVRDFQEFVFFFQTTGSASGSYAA</sequence>
<keyword evidence="3" id="KW-1185">Reference proteome</keyword>
<dbReference type="Proteomes" id="UP000199055">
    <property type="component" value="Unassembled WGS sequence"/>
</dbReference>
<dbReference type="RefSeq" id="WP_177213878.1">
    <property type="nucleotide sequence ID" value="NZ_FOET01000002.1"/>
</dbReference>
<gene>
    <name evidence="2" type="ORF">SAMN05216481_102486</name>
</gene>
<keyword evidence="1" id="KW-0732">Signal</keyword>
<evidence type="ECO:0000256" key="1">
    <source>
        <dbReference type="SAM" id="SignalP"/>
    </source>
</evidence>
<reference evidence="2 3" key="1">
    <citation type="submission" date="2016-10" db="EMBL/GenBank/DDBJ databases">
        <authorList>
            <person name="de Groot N.N."/>
        </authorList>
    </citation>
    <scope>NUCLEOTIDE SEQUENCE [LARGE SCALE GENOMIC DNA]</scope>
    <source>
        <strain evidence="2 3">CGMCC 4.3519</strain>
    </source>
</reference>
<protein>
    <recommendedName>
        <fullName evidence="4">Beta/Gamma crystallin</fullName>
    </recommendedName>
</protein>
<dbReference type="EMBL" id="FOET01000002">
    <property type="protein sequence ID" value="SEP90272.1"/>
    <property type="molecule type" value="Genomic_DNA"/>
</dbReference>
<accession>A0A1H9BMU8</accession>
<dbReference type="AlphaFoldDB" id="A0A1H9BMU8"/>